<accession>A0ABV9WXY0</accession>
<reference evidence="4" key="1">
    <citation type="journal article" date="2019" name="Int. J. Syst. Evol. Microbiol.">
        <title>The Global Catalogue of Microorganisms (GCM) 10K type strain sequencing project: providing services to taxonomists for standard genome sequencing and annotation.</title>
        <authorList>
            <consortium name="The Broad Institute Genomics Platform"/>
            <consortium name="The Broad Institute Genome Sequencing Center for Infectious Disease"/>
            <person name="Wu L."/>
            <person name="Ma J."/>
        </authorList>
    </citation>
    <scope>NUCLEOTIDE SEQUENCE [LARGE SCALE GENOMIC DNA]</scope>
    <source>
        <strain evidence="4">CGMCC 4.1542</strain>
    </source>
</reference>
<feature type="region of interest" description="Disordered" evidence="1">
    <location>
        <begin position="33"/>
        <end position="63"/>
    </location>
</feature>
<keyword evidence="2" id="KW-0732">Signal</keyword>
<feature type="chain" id="PRO_5047067955" evidence="2">
    <location>
        <begin position="37"/>
        <end position="63"/>
    </location>
</feature>
<evidence type="ECO:0000313" key="4">
    <source>
        <dbReference type="Proteomes" id="UP001595855"/>
    </source>
</evidence>
<keyword evidence="4" id="KW-1185">Reference proteome</keyword>
<name>A0ABV9WXY0_9ACTN</name>
<feature type="signal peptide" evidence="2">
    <location>
        <begin position="1"/>
        <end position="36"/>
    </location>
</feature>
<evidence type="ECO:0000256" key="2">
    <source>
        <dbReference type="SAM" id="SignalP"/>
    </source>
</evidence>
<gene>
    <name evidence="3" type="ORF">ACFPRC_17430</name>
</gene>
<dbReference type="EMBL" id="JBHSJO010000001">
    <property type="protein sequence ID" value="MFC5016656.1"/>
    <property type="molecule type" value="Genomic_DNA"/>
</dbReference>
<protein>
    <submittedName>
        <fullName evidence="3">Uncharacterized protein</fullName>
    </submittedName>
</protein>
<dbReference type="Proteomes" id="UP001595855">
    <property type="component" value="Unassembled WGS sequence"/>
</dbReference>
<dbReference type="PROSITE" id="PS51257">
    <property type="entry name" value="PROKAR_LIPOPROTEIN"/>
    <property type="match status" value="1"/>
</dbReference>
<evidence type="ECO:0000256" key="1">
    <source>
        <dbReference type="SAM" id="MobiDB-lite"/>
    </source>
</evidence>
<sequence length="63" mass="6117">MPVRTRTAERYARALAAAVAAVACLLLAGNAGPTDAADSPVPAPAGESASDQGEPAAVTLRGA</sequence>
<dbReference type="RefSeq" id="WP_271319365.1">
    <property type="nucleotide sequence ID" value="NZ_BAAATN010000005.1"/>
</dbReference>
<organism evidence="3 4">
    <name type="scientific">Streptomyces lienomycini</name>
    <dbReference type="NCBI Taxonomy" id="284035"/>
    <lineage>
        <taxon>Bacteria</taxon>
        <taxon>Bacillati</taxon>
        <taxon>Actinomycetota</taxon>
        <taxon>Actinomycetes</taxon>
        <taxon>Kitasatosporales</taxon>
        <taxon>Streptomycetaceae</taxon>
        <taxon>Streptomyces</taxon>
    </lineage>
</organism>
<evidence type="ECO:0000313" key="3">
    <source>
        <dbReference type="EMBL" id="MFC5016656.1"/>
    </source>
</evidence>
<proteinExistence type="predicted"/>
<comment type="caution">
    <text evidence="3">The sequence shown here is derived from an EMBL/GenBank/DDBJ whole genome shotgun (WGS) entry which is preliminary data.</text>
</comment>